<evidence type="ECO:0000256" key="4">
    <source>
        <dbReference type="HAMAP-Rule" id="MF_00688"/>
    </source>
</evidence>
<keyword evidence="3 4" id="KW-0012">Acyltransferase</keyword>
<dbReference type="Gene3D" id="3.30.70.3550">
    <property type="entry name" value="Leucyl/phenylalanyl-tRNA-protein transferase, N-terminal domain"/>
    <property type="match status" value="1"/>
</dbReference>
<comment type="catalytic activity">
    <reaction evidence="4">
        <text>N-terminal L-lysyl-[protein] + L-leucyl-tRNA(Leu) = N-terminal L-leucyl-L-lysyl-[protein] + tRNA(Leu) + H(+)</text>
        <dbReference type="Rhea" id="RHEA:12340"/>
        <dbReference type="Rhea" id="RHEA-COMP:9613"/>
        <dbReference type="Rhea" id="RHEA-COMP:9622"/>
        <dbReference type="Rhea" id="RHEA-COMP:12670"/>
        <dbReference type="Rhea" id="RHEA-COMP:12671"/>
        <dbReference type="ChEBI" id="CHEBI:15378"/>
        <dbReference type="ChEBI" id="CHEBI:65249"/>
        <dbReference type="ChEBI" id="CHEBI:78442"/>
        <dbReference type="ChEBI" id="CHEBI:78494"/>
        <dbReference type="ChEBI" id="CHEBI:133043"/>
        <dbReference type="EC" id="2.3.2.6"/>
    </reaction>
</comment>
<comment type="catalytic activity">
    <reaction evidence="4">
        <text>L-phenylalanyl-tRNA(Phe) + an N-terminal L-alpha-aminoacyl-[protein] = an N-terminal L-phenylalanyl-L-alpha-aminoacyl-[protein] + tRNA(Phe)</text>
        <dbReference type="Rhea" id="RHEA:43632"/>
        <dbReference type="Rhea" id="RHEA-COMP:9668"/>
        <dbReference type="Rhea" id="RHEA-COMP:9699"/>
        <dbReference type="Rhea" id="RHEA-COMP:10636"/>
        <dbReference type="Rhea" id="RHEA-COMP:10637"/>
        <dbReference type="ChEBI" id="CHEBI:78442"/>
        <dbReference type="ChEBI" id="CHEBI:78531"/>
        <dbReference type="ChEBI" id="CHEBI:78597"/>
        <dbReference type="ChEBI" id="CHEBI:83561"/>
        <dbReference type="EC" id="2.3.2.6"/>
    </reaction>
</comment>
<dbReference type="InterPro" id="IPR016181">
    <property type="entry name" value="Acyl_CoA_acyltransferase"/>
</dbReference>
<dbReference type="EMBL" id="JADEYP010000024">
    <property type="protein sequence ID" value="MCA5005954.1"/>
    <property type="molecule type" value="Genomic_DNA"/>
</dbReference>
<evidence type="ECO:0000256" key="1">
    <source>
        <dbReference type="ARBA" id="ARBA00022490"/>
    </source>
</evidence>
<name>A0ABS7ZB77_9SPHI</name>
<comment type="function">
    <text evidence="4">Functions in the N-end rule pathway of protein degradation where it conjugates Leu, Phe and, less efficiently, Met from aminoacyl-tRNAs to the N-termini of proteins containing an N-terminal arginine or lysine.</text>
</comment>
<dbReference type="NCBIfam" id="TIGR00667">
    <property type="entry name" value="aat"/>
    <property type="match status" value="1"/>
</dbReference>
<comment type="similarity">
    <text evidence="4">Belongs to the L/F-transferase family.</text>
</comment>
<dbReference type="SUPFAM" id="SSF55729">
    <property type="entry name" value="Acyl-CoA N-acyltransferases (Nat)"/>
    <property type="match status" value="1"/>
</dbReference>
<keyword evidence="6" id="KW-1185">Reference proteome</keyword>
<accession>A0ABS7ZB77</accession>
<dbReference type="EC" id="2.3.2.6" evidence="4"/>
<evidence type="ECO:0000256" key="3">
    <source>
        <dbReference type="ARBA" id="ARBA00023315"/>
    </source>
</evidence>
<dbReference type="Gene3D" id="3.40.630.70">
    <property type="entry name" value="Leucyl/phenylalanyl-tRNA-protein transferase, C-terminal domain"/>
    <property type="match status" value="1"/>
</dbReference>
<dbReference type="GO" id="GO:0008914">
    <property type="term" value="F:leucyl-tRNA--protein transferase activity"/>
    <property type="evidence" value="ECO:0007669"/>
    <property type="project" value="UniProtKB-EC"/>
</dbReference>
<dbReference type="InterPro" id="IPR042203">
    <property type="entry name" value="Leu/Phe-tRNA_Trfase_C"/>
</dbReference>
<dbReference type="InterPro" id="IPR004616">
    <property type="entry name" value="Leu/Phe-tRNA_Trfase"/>
</dbReference>
<keyword evidence="1 4" id="KW-0963">Cytoplasm</keyword>
<reference evidence="5" key="1">
    <citation type="submission" date="2020-10" db="EMBL/GenBank/DDBJ databases">
        <authorList>
            <person name="Lu T."/>
            <person name="Wang Q."/>
            <person name="Han X."/>
        </authorList>
    </citation>
    <scope>NUCLEOTIDE SEQUENCE</scope>
    <source>
        <strain evidence="5">WQ 366</strain>
    </source>
</reference>
<sequence length="225" mass="25645">MIFRLEDNSILFPDPRLADDDGLLAVGGDLRSERLLQAYFQGIFPWYSEDTPILWYAPKERFVLFPTEIKISKSMAKVMKSNAFNITFNRSFKNVISNCANVDRADQDGTWIVDDMQNAYNSLHQQGFAHSVEVWQNERLVGGLYGILVGKVFCGESMFSIVSNASKAALIYLIQNFDLELVDCQIHSEHLESMGARGVDSELFYTLLSNQKYTVNGLQKLFRYP</sequence>
<dbReference type="RefSeq" id="WP_225554198.1">
    <property type="nucleotide sequence ID" value="NZ_JADEYP010000024.1"/>
</dbReference>
<keyword evidence="2 4" id="KW-0808">Transferase</keyword>
<comment type="caution">
    <text evidence="5">The sequence shown here is derived from an EMBL/GenBank/DDBJ whole genome shotgun (WGS) entry which is preliminary data.</text>
</comment>
<gene>
    <name evidence="4" type="primary">aat</name>
    <name evidence="5" type="ORF">IPZ78_12415</name>
</gene>
<comment type="catalytic activity">
    <reaction evidence="4">
        <text>N-terminal L-arginyl-[protein] + L-leucyl-tRNA(Leu) = N-terminal L-leucyl-L-arginyl-[protein] + tRNA(Leu) + H(+)</text>
        <dbReference type="Rhea" id="RHEA:50416"/>
        <dbReference type="Rhea" id="RHEA-COMP:9613"/>
        <dbReference type="Rhea" id="RHEA-COMP:9622"/>
        <dbReference type="Rhea" id="RHEA-COMP:12672"/>
        <dbReference type="Rhea" id="RHEA-COMP:12673"/>
        <dbReference type="ChEBI" id="CHEBI:15378"/>
        <dbReference type="ChEBI" id="CHEBI:64719"/>
        <dbReference type="ChEBI" id="CHEBI:78442"/>
        <dbReference type="ChEBI" id="CHEBI:78494"/>
        <dbReference type="ChEBI" id="CHEBI:133044"/>
        <dbReference type="EC" id="2.3.2.6"/>
    </reaction>
</comment>
<dbReference type="Pfam" id="PF03588">
    <property type="entry name" value="Leu_Phe_trans"/>
    <property type="match status" value="1"/>
</dbReference>
<evidence type="ECO:0000256" key="2">
    <source>
        <dbReference type="ARBA" id="ARBA00022679"/>
    </source>
</evidence>
<dbReference type="InterPro" id="IPR042221">
    <property type="entry name" value="Leu/Phe-tRNA_Trfase_N"/>
</dbReference>
<proteinExistence type="inferred from homology"/>
<protein>
    <recommendedName>
        <fullName evidence="4">Leucyl/phenylalanyl-tRNA--protein transferase</fullName>
        <ecNumber evidence="4">2.3.2.6</ecNumber>
    </recommendedName>
    <alternativeName>
        <fullName evidence="4">L/F-transferase</fullName>
    </alternativeName>
    <alternativeName>
        <fullName evidence="4">Leucyltransferase</fullName>
    </alternativeName>
    <alternativeName>
        <fullName evidence="4">Phenyalanyltransferase</fullName>
    </alternativeName>
</protein>
<evidence type="ECO:0000313" key="5">
    <source>
        <dbReference type="EMBL" id="MCA5005954.1"/>
    </source>
</evidence>
<dbReference type="PANTHER" id="PTHR30098">
    <property type="entry name" value="LEUCYL/PHENYLALANYL-TRNA--PROTEIN TRANSFERASE"/>
    <property type="match status" value="1"/>
</dbReference>
<organism evidence="5 6">
    <name type="scientific">Sphingobacterium bovistauri</name>
    <dbReference type="NCBI Taxonomy" id="2781959"/>
    <lineage>
        <taxon>Bacteria</taxon>
        <taxon>Pseudomonadati</taxon>
        <taxon>Bacteroidota</taxon>
        <taxon>Sphingobacteriia</taxon>
        <taxon>Sphingobacteriales</taxon>
        <taxon>Sphingobacteriaceae</taxon>
        <taxon>Sphingobacterium</taxon>
    </lineage>
</organism>
<dbReference type="HAMAP" id="MF_00688">
    <property type="entry name" value="Leu_Phe_trans"/>
    <property type="match status" value="1"/>
</dbReference>
<comment type="subcellular location">
    <subcellularLocation>
        <location evidence="4">Cytoplasm</location>
    </subcellularLocation>
</comment>
<evidence type="ECO:0000313" key="6">
    <source>
        <dbReference type="Proteomes" id="UP001165302"/>
    </source>
</evidence>
<dbReference type="PANTHER" id="PTHR30098:SF2">
    <property type="entry name" value="LEUCYL_PHENYLALANYL-TRNA--PROTEIN TRANSFERASE"/>
    <property type="match status" value="1"/>
</dbReference>
<dbReference type="Proteomes" id="UP001165302">
    <property type="component" value="Unassembled WGS sequence"/>
</dbReference>